<sequence>RISGDERQYVYKGVDRLIYFPHDAKVLEQELRNLELFHGSKRIVQLVAAVISRSPYQSRESGTPPLVLRGILLEYYPNGTLHDALQYLEP</sequence>
<dbReference type="EMBL" id="ML987212">
    <property type="protein sequence ID" value="KAF2241413.1"/>
    <property type="molecule type" value="Genomic_DNA"/>
</dbReference>
<feature type="non-terminal residue" evidence="1">
    <location>
        <position position="1"/>
    </location>
</feature>
<dbReference type="RefSeq" id="XP_033676417.1">
    <property type="nucleotide sequence ID" value="XM_033824423.1"/>
</dbReference>
<organism evidence="1 2">
    <name type="scientific">Trematosphaeria pertusa</name>
    <dbReference type="NCBI Taxonomy" id="390896"/>
    <lineage>
        <taxon>Eukaryota</taxon>
        <taxon>Fungi</taxon>
        <taxon>Dikarya</taxon>
        <taxon>Ascomycota</taxon>
        <taxon>Pezizomycotina</taxon>
        <taxon>Dothideomycetes</taxon>
        <taxon>Pleosporomycetidae</taxon>
        <taxon>Pleosporales</taxon>
        <taxon>Massarineae</taxon>
        <taxon>Trematosphaeriaceae</taxon>
        <taxon>Trematosphaeria</taxon>
    </lineage>
</organism>
<proteinExistence type="predicted"/>
<reference evidence="1" key="1">
    <citation type="journal article" date="2020" name="Stud. Mycol.">
        <title>101 Dothideomycetes genomes: a test case for predicting lifestyles and emergence of pathogens.</title>
        <authorList>
            <person name="Haridas S."/>
            <person name="Albert R."/>
            <person name="Binder M."/>
            <person name="Bloem J."/>
            <person name="Labutti K."/>
            <person name="Salamov A."/>
            <person name="Andreopoulos B."/>
            <person name="Baker S."/>
            <person name="Barry K."/>
            <person name="Bills G."/>
            <person name="Bluhm B."/>
            <person name="Cannon C."/>
            <person name="Castanera R."/>
            <person name="Culley D."/>
            <person name="Daum C."/>
            <person name="Ezra D."/>
            <person name="Gonzalez J."/>
            <person name="Henrissat B."/>
            <person name="Kuo A."/>
            <person name="Liang C."/>
            <person name="Lipzen A."/>
            <person name="Lutzoni F."/>
            <person name="Magnuson J."/>
            <person name="Mondo S."/>
            <person name="Nolan M."/>
            <person name="Ohm R."/>
            <person name="Pangilinan J."/>
            <person name="Park H.-J."/>
            <person name="Ramirez L."/>
            <person name="Alfaro M."/>
            <person name="Sun H."/>
            <person name="Tritt A."/>
            <person name="Yoshinaga Y."/>
            <person name="Zwiers L.-H."/>
            <person name="Turgeon B."/>
            <person name="Goodwin S."/>
            <person name="Spatafora J."/>
            <person name="Crous P."/>
            <person name="Grigoriev I."/>
        </authorList>
    </citation>
    <scope>NUCLEOTIDE SEQUENCE</scope>
    <source>
        <strain evidence="1">CBS 122368</strain>
    </source>
</reference>
<dbReference type="OrthoDB" id="4062651at2759"/>
<dbReference type="AlphaFoldDB" id="A0A6A6HV30"/>
<protein>
    <recommendedName>
        <fullName evidence="3">Protein kinase domain-containing protein</fullName>
    </recommendedName>
</protein>
<accession>A0A6A6HV30</accession>
<gene>
    <name evidence="1" type="ORF">BU26DRAFT_440878</name>
</gene>
<evidence type="ECO:0008006" key="3">
    <source>
        <dbReference type="Google" id="ProtNLM"/>
    </source>
</evidence>
<dbReference type="GeneID" id="54577753"/>
<name>A0A6A6HV30_9PLEO</name>
<dbReference type="Proteomes" id="UP000800094">
    <property type="component" value="Unassembled WGS sequence"/>
</dbReference>
<evidence type="ECO:0000313" key="1">
    <source>
        <dbReference type="EMBL" id="KAF2241413.1"/>
    </source>
</evidence>
<keyword evidence="2" id="KW-1185">Reference proteome</keyword>
<dbReference type="InterPro" id="IPR011009">
    <property type="entry name" value="Kinase-like_dom_sf"/>
</dbReference>
<evidence type="ECO:0000313" key="2">
    <source>
        <dbReference type="Proteomes" id="UP000800094"/>
    </source>
</evidence>
<dbReference type="SUPFAM" id="SSF56112">
    <property type="entry name" value="Protein kinase-like (PK-like)"/>
    <property type="match status" value="1"/>
</dbReference>